<dbReference type="GeneID" id="39612974"/>
<comment type="similarity">
    <text evidence="1">Belongs to the tpcK family.</text>
</comment>
<dbReference type="AlphaFoldDB" id="A0A3M9Y416"/>
<sequence length="113" mass="12093">MPSSTLTVLYPALKGEGDKFDLDYYLSTHMKIAREAWLGLGLINYQIINFTSGAAGAESAFSVAAVLTFDSADGAKSIGTAAETKAVLADVPNFTNVQPSLLFGDVREQWSKQ</sequence>
<dbReference type="InterPro" id="IPR009799">
    <property type="entry name" value="EthD_dom"/>
</dbReference>
<evidence type="ECO:0000256" key="1">
    <source>
        <dbReference type="ARBA" id="ARBA00005986"/>
    </source>
</evidence>
<dbReference type="PANTHER" id="PTHR40260">
    <property type="entry name" value="BLR8190 PROTEIN"/>
    <property type="match status" value="1"/>
</dbReference>
<dbReference type="InterPro" id="IPR011008">
    <property type="entry name" value="Dimeric_a/b-barrel"/>
</dbReference>
<dbReference type="EMBL" id="RBVV01000090">
    <property type="protein sequence ID" value="RNJ54905.1"/>
    <property type="molecule type" value="Genomic_DNA"/>
</dbReference>
<proteinExistence type="inferred from homology"/>
<dbReference type="Proteomes" id="UP000267145">
    <property type="component" value="Unassembled WGS sequence"/>
</dbReference>
<name>A0A3M9Y416_9PEZI</name>
<gene>
    <name evidence="2" type="ORF">D7B24_009285</name>
</gene>
<dbReference type="STRING" id="1051616.A0A3M9Y416"/>
<protein>
    <recommendedName>
        <fullName evidence="4">EthD domain-containing protein</fullName>
    </recommendedName>
</protein>
<dbReference type="GO" id="GO:0016491">
    <property type="term" value="F:oxidoreductase activity"/>
    <property type="evidence" value="ECO:0007669"/>
    <property type="project" value="InterPro"/>
</dbReference>
<dbReference type="NCBIfam" id="TIGR02118">
    <property type="entry name" value="EthD family reductase"/>
    <property type="match status" value="1"/>
</dbReference>
<accession>A0A3M9Y416</accession>
<dbReference type="RefSeq" id="XP_028493063.1">
    <property type="nucleotide sequence ID" value="XM_028643360.1"/>
</dbReference>
<reference evidence="2 3" key="1">
    <citation type="submission" date="2018-10" db="EMBL/GenBank/DDBJ databases">
        <title>Genome sequence of Verticillium nonalfalfae VnAa140.</title>
        <authorList>
            <person name="Stajich J.E."/>
            <person name="Kasson M.T."/>
        </authorList>
    </citation>
    <scope>NUCLEOTIDE SEQUENCE [LARGE SCALE GENOMIC DNA]</scope>
    <source>
        <strain evidence="2 3">VnAa140</strain>
    </source>
</reference>
<comment type="caution">
    <text evidence="2">The sequence shown here is derived from an EMBL/GenBank/DDBJ whole genome shotgun (WGS) entry which is preliminary data.</text>
</comment>
<evidence type="ECO:0008006" key="4">
    <source>
        <dbReference type="Google" id="ProtNLM"/>
    </source>
</evidence>
<organism evidence="2 3">
    <name type="scientific">Verticillium nonalfalfae</name>
    <dbReference type="NCBI Taxonomy" id="1051616"/>
    <lineage>
        <taxon>Eukaryota</taxon>
        <taxon>Fungi</taxon>
        <taxon>Dikarya</taxon>
        <taxon>Ascomycota</taxon>
        <taxon>Pezizomycotina</taxon>
        <taxon>Sordariomycetes</taxon>
        <taxon>Hypocreomycetidae</taxon>
        <taxon>Glomerellales</taxon>
        <taxon>Plectosphaerellaceae</taxon>
        <taxon>Verticillium</taxon>
    </lineage>
</organism>
<dbReference type="SUPFAM" id="SSF54909">
    <property type="entry name" value="Dimeric alpha+beta barrel"/>
    <property type="match status" value="1"/>
</dbReference>
<evidence type="ECO:0000313" key="2">
    <source>
        <dbReference type="EMBL" id="RNJ54905.1"/>
    </source>
</evidence>
<dbReference type="Gene3D" id="3.30.70.100">
    <property type="match status" value="1"/>
</dbReference>
<keyword evidence="3" id="KW-1185">Reference proteome</keyword>
<dbReference type="PANTHER" id="PTHR40260:SF2">
    <property type="entry name" value="BLR8190 PROTEIN"/>
    <property type="match status" value="1"/>
</dbReference>
<evidence type="ECO:0000313" key="3">
    <source>
        <dbReference type="Proteomes" id="UP000267145"/>
    </source>
</evidence>